<feature type="domain" description="N-acetyltransferase" evidence="1">
    <location>
        <begin position="1"/>
        <end position="103"/>
    </location>
</feature>
<evidence type="ECO:0000313" key="3">
    <source>
        <dbReference type="Proteomes" id="UP000467322"/>
    </source>
</evidence>
<dbReference type="GO" id="GO:0016747">
    <property type="term" value="F:acyltransferase activity, transferring groups other than amino-acyl groups"/>
    <property type="evidence" value="ECO:0007669"/>
    <property type="project" value="InterPro"/>
</dbReference>
<dbReference type="InterPro" id="IPR016181">
    <property type="entry name" value="Acyl_CoA_acyltransferase"/>
</dbReference>
<dbReference type="Proteomes" id="UP000467322">
    <property type="component" value="Unassembled WGS sequence"/>
</dbReference>
<dbReference type="InterPro" id="IPR000182">
    <property type="entry name" value="GNAT_dom"/>
</dbReference>
<gene>
    <name evidence="2" type="ORF">GQE99_05875</name>
</gene>
<accession>A0A845LXN5</accession>
<name>A0A845LXN5_9RHOB</name>
<dbReference type="AlphaFoldDB" id="A0A845LXN5"/>
<evidence type="ECO:0000313" key="2">
    <source>
        <dbReference type="EMBL" id="MZR12545.1"/>
    </source>
</evidence>
<dbReference type="SUPFAM" id="SSF55729">
    <property type="entry name" value="Acyl-CoA N-acyltransferases (Nat)"/>
    <property type="match status" value="1"/>
</dbReference>
<evidence type="ECO:0000259" key="1">
    <source>
        <dbReference type="PROSITE" id="PS51186"/>
    </source>
</evidence>
<dbReference type="EMBL" id="WTUX01000010">
    <property type="protein sequence ID" value="MZR12545.1"/>
    <property type="molecule type" value="Genomic_DNA"/>
</dbReference>
<organism evidence="2 3">
    <name type="scientific">Maritimibacter harenae</name>
    <dbReference type="NCBI Taxonomy" id="2606218"/>
    <lineage>
        <taxon>Bacteria</taxon>
        <taxon>Pseudomonadati</taxon>
        <taxon>Pseudomonadota</taxon>
        <taxon>Alphaproteobacteria</taxon>
        <taxon>Rhodobacterales</taxon>
        <taxon>Roseobacteraceae</taxon>
        <taxon>Maritimibacter</taxon>
    </lineage>
</organism>
<dbReference type="Gene3D" id="3.40.630.30">
    <property type="match status" value="1"/>
</dbReference>
<proteinExistence type="predicted"/>
<reference evidence="2 3" key="1">
    <citation type="submission" date="2019-12" db="EMBL/GenBank/DDBJ databases">
        <title>Maritimibacter sp. nov. sp. isolated from sea sand.</title>
        <authorList>
            <person name="Kim J."/>
            <person name="Jeong S.E."/>
            <person name="Jung H.S."/>
            <person name="Jeon C.O."/>
        </authorList>
    </citation>
    <scope>NUCLEOTIDE SEQUENCE [LARGE SCALE GENOMIC DNA]</scope>
    <source>
        <strain evidence="2 3">DP07</strain>
    </source>
</reference>
<comment type="caution">
    <text evidence="2">The sequence shown here is derived from an EMBL/GenBank/DDBJ whole genome shotgun (WGS) entry which is preliminary data.</text>
</comment>
<dbReference type="PROSITE" id="PS51186">
    <property type="entry name" value="GNAT"/>
    <property type="match status" value="1"/>
</dbReference>
<dbReference type="Pfam" id="PF13508">
    <property type="entry name" value="Acetyltransf_7"/>
    <property type="match status" value="1"/>
</dbReference>
<keyword evidence="3" id="KW-1185">Reference proteome</keyword>
<protein>
    <submittedName>
        <fullName evidence="2">GNAT family N-acetyltransferase</fullName>
    </submittedName>
</protein>
<dbReference type="CDD" id="cd04301">
    <property type="entry name" value="NAT_SF"/>
    <property type="match status" value="1"/>
</dbReference>
<sequence>MRALRRLVRRGRVRVARRGPRVVGFIAVADGEVHGLYLEPGVRGRGVGHCLIADAQARADRLGLWAHAANHRARRFYAANGFRPTAIGDGNDERLTELRFEWERA</sequence>
<keyword evidence="2" id="KW-0808">Transferase</keyword>